<evidence type="ECO:0000259" key="1">
    <source>
        <dbReference type="Pfam" id="PF11274"/>
    </source>
</evidence>
<dbReference type="Gene3D" id="3.30.530.20">
    <property type="match status" value="1"/>
</dbReference>
<dbReference type="PANTHER" id="PTHR40370:SF1">
    <property type="entry name" value="DUF3074 DOMAIN-CONTAINING PROTEIN"/>
    <property type="match status" value="1"/>
</dbReference>
<sequence length="250" mass="27106">MAPSSAPPASASPALALLFMDSTAQTDLPSDLSEYLSSAQTLLASFPGDGWGKPKVHAGVVDTFKTSGKPIGSVTADGQVWCARRSIHVVPEGYQAFKNGLLIDHAKHESEYIPALKEIRLVDSLNPADGSYTAQIWSLDYHLPRPLSPRNFVILFLGIETIVGEEFINISIPVETGQPSENVKTGSVRGRYVSVERVRLTGHKENEVEWVMALASTPGGAIPQFITNSSLPGEISKDVGYFLKWLENRS</sequence>
<dbReference type="PANTHER" id="PTHR40370">
    <property type="entry name" value="EXPRESSED PROTEIN"/>
    <property type="match status" value="1"/>
</dbReference>
<dbReference type="InterPro" id="IPR023393">
    <property type="entry name" value="START-like_dom_sf"/>
</dbReference>
<protein>
    <submittedName>
        <fullName evidence="2">START-like domain</fullName>
    </submittedName>
</protein>
<dbReference type="AlphaFoldDB" id="A0A0F7SR86"/>
<accession>A0A0F7SR86</accession>
<dbReference type="InterPro" id="IPR024500">
    <property type="entry name" value="DUF3074"/>
</dbReference>
<dbReference type="Pfam" id="PF11274">
    <property type="entry name" value="DUF3074"/>
    <property type="match status" value="1"/>
</dbReference>
<name>A0A0F7SR86_PHARH</name>
<proteinExistence type="predicted"/>
<dbReference type="EMBL" id="LN483142">
    <property type="protein sequence ID" value="CED83214.1"/>
    <property type="molecule type" value="Genomic_DNA"/>
</dbReference>
<reference evidence="2" key="1">
    <citation type="submission" date="2014-08" db="EMBL/GenBank/DDBJ databases">
        <authorList>
            <person name="Sharma Rahul"/>
            <person name="Thines Marco"/>
        </authorList>
    </citation>
    <scope>NUCLEOTIDE SEQUENCE</scope>
</reference>
<organism evidence="2">
    <name type="scientific">Phaffia rhodozyma</name>
    <name type="common">Yeast</name>
    <name type="synonym">Xanthophyllomyces dendrorhous</name>
    <dbReference type="NCBI Taxonomy" id="264483"/>
    <lineage>
        <taxon>Eukaryota</taxon>
        <taxon>Fungi</taxon>
        <taxon>Dikarya</taxon>
        <taxon>Basidiomycota</taxon>
        <taxon>Agaricomycotina</taxon>
        <taxon>Tremellomycetes</taxon>
        <taxon>Cystofilobasidiales</taxon>
        <taxon>Mrakiaceae</taxon>
        <taxon>Phaffia</taxon>
    </lineage>
</organism>
<dbReference type="SUPFAM" id="SSF55961">
    <property type="entry name" value="Bet v1-like"/>
    <property type="match status" value="1"/>
</dbReference>
<feature type="domain" description="DUF3074" evidence="1">
    <location>
        <begin position="81"/>
        <end position="246"/>
    </location>
</feature>
<evidence type="ECO:0000313" key="2">
    <source>
        <dbReference type="EMBL" id="CED83214.1"/>
    </source>
</evidence>